<organism evidence="1">
    <name type="scientific">Arundo donax</name>
    <name type="common">Giant reed</name>
    <name type="synonym">Donax arundinaceus</name>
    <dbReference type="NCBI Taxonomy" id="35708"/>
    <lineage>
        <taxon>Eukaryota</taxon>
        <taxon>Viridiplantae</taxon>
        <taxon>Streptophyta</taxon>
        <taxon>Embryophyta</taxon>
        <taxon>Tracheophyta</taxon>
        <taxon>Spermatophyta</taxon>
        <taxon>Magnoliopsida</taxon>
        <taxon>Liliopsida</taxon>
        <taxon>Poales</taxon>
        <taxon>Poaceae</taxon>
        <taxon>PACMAD clade</taxon>
        <taxon>Arundinoideae</taxon>
        <taxon>Arundineae</taxon>
        <taxon>Arundo</taxon>
    </lineage>
</organism>
<dbReference type="EMBL" id="GBRH01244357">
    <property type="protein sequence ID" value="JAD53538.1"/>
    <property type="molecule type" value="Transcribed_RNA"/>
</dbReference>
<protein>
    <submittedName>
        <fullName evidence="1">Uncharacterized protein</fullName>
    </submittedName>
</protein>
<reference evidence="1" key="1">
    <citation type="submission" date="2014-09" db="EMBL/GenBank/DDBJ databases">
        <authorList>
            <person name="Magalhaes I.L.F."/>
            <person name="Oliveira U."/>
            <person name="Santos F.R."/>
            <person name="Vidigal T.H.D.A."/>
            <person name="Brescovit A.D."/>
            <person name="Santos A.J."/>
        </authorList>
    </citation>
    <scope>NUCLEOTIDE SEQUENCE</scope>
    <source>
        <tissue evidence="1">Shoot tissue taken approximately 20 cm above the soil surface</tissue>
    </source>
</reference>
<dbReference type="AlphaFoldDB" id="A0A0A9SV60"/>
<sequence>MGADPGIDVLNDPAHLLLSLAIAKILHDVALQKSPGSSSSTSRWGVSRQVLFRFTCKCADCEQGVIHFNNTQGLHMDGWMFKEEQGKGVGK</sequence>
<reference evidence="1" key="2">
    <citation type="journal article" date="2015" name="Data Brief">
        <title>Shoot transcriptome of the giant reed, Arundo donax.</title>
        <authorList>
            <person name="Barrero R.A."/>
            <person name="Guerrero F.D."/>
            <person name="Moolhuijzen P."/>
            <person name="Goolsby J.A."/>
            <person name="Tidwell J."/>
            <person name="Bellgard S.E."/>
            <person name="Bellgard M.I."/>
        </authorList>
    </citation>
    <scope>NUCLEOTIDE SEQUENCE</scope>
    <source>
        <tissue evidence="1">Shoot tissue taken approximately 20 cm above the soil surface</tissue>
    </source>
</reference>
<accession>A0A0A9SV60</accession>
<evidence type="ECO:0000313" key="1">
    <source>
        <dbReference type="EMBL" id="JAD53538.1"/>
    </source>
</evidence>
<name>A0A0A9SV60_ARUDO</name>
<proteinExistence type="predicted"/>